<sequence length="348" mass="40345">MPTTLKRATELYVHAKNLSAGTRAEYLVTLRKWGRWSGRTPIERLSRAHIREFLDHMHEQAVAEGGRNPGRTANKVRENLRAVLSWAWEQDFIESLPQFPRPKPQRDVSGRHYLTKSELNALYFATYSMKSPKGWREAVPVGRYWRCALVLFFNYGFDTGTIWRVVPANEPILWRHVTWDALPTDGQAKERCRWGWIYYRRVKTGKAFYRPMNQAVHAHLKSIMPQQPDPNRPVLQGGGVRPNARFQELCRLARTQSKIDVETGEQRPWHLKDLRKTCATYYDAHMPESSIEILGHSVSGVTYKHYAHRDPLAFKAIMTIPQPASFMGLQHGFDGQCPCCRRVFQENS</sequence>
<dbReference type="PROSITE" id="PS51900">
    <property type="entry name" value="CB"/>
    <property type="match status" value="1"/>
</dbReference>
<gene>
    <name evidence="6" type="ORF">SAMN05421753_12028</name>
</gene>
<dbReference type="EMBL" id="FOQD01000020">
    <property type="protein sequence ID" value="SFJ42125.1"/>
    <property type="molecule type" value="Genomic_DNA"/>
</dbReference>
<dbReference type="RefSeq" id="WP_175517725.1">
    <property type="nucleotide sequence ID" value="NZ_FOQD01000020.1"/>
</dbReference>
<evidence type="ECO:0000313" key="6">
    <source>
        <dbReference type="EMBL" id="SFJ42125.1"/>
    </source>
</evidence>
<keyword evidence="3" id="KW-0233">DNA recombination</keyword>
<dbReference type="InterPro" id="IPR010998">
    <property type="entry name" value="Integrase_recombinase_N"/>
</dbReference>
<dbReference type="InterPro" id="IPR011010">
    <property type="entry name" value="DNA_brk_join_enz"/>
</dbReference>
<organism evidence="6 7">
    <name type="scientific">Planctomicrobium piriforme</name>
    <dbReference type="NCBI Taxonomy" id="1576369"/>
    <lineage>
        <taxon>Bacteria</taxon>
        <taxon>Pseudomonadati</taxon>
        <taxon>Planctomycetota</taxon>
        <taxon>Planctomycetia</taxon>
        <taxon>Planctomycetales</taxon>
        <taxon>Planctomycetaceae</taxon>
        <taxon>Planctomicrobium</taxon>
    </lineage>
</organism>
<dbReference type="GO" id="GO:0015074">
    <property type="term" value="P:DNA integration"/>
    <property type="evidence" value="ECO:0007669"/>
    <property type="project" value="UniProtKB-KW"/>
</dbReference>
<feature type="domain" description="Core-binding (CB)" evidence="5">
    <location>
        <begin position="3"/>
        <end position="88"/>
    </location>
</feature>
<keyword evidence="7" id="KW-1185">Reference proteome</keyword>
<evidence type="ECO:0000313" key="7">
    <source>
        <dbReference type="Proteomes" id="UP000199518"/>
    </source>
</evidence>
<dbReference type="Gene3D" id="1.10.443.10">
    <property type="entry name" value="Intergrase catalytic core"/>
    <property type="match status" value="1"/>
</dbReference>
<dbReference type="InterPro" id="IPR004107">
    <property type="entry name" value="Integrase_SAM-like_N"/>
</dbReference>
<dbReference type="InterPro" id="IPR044068">
    <property type="entry name" value="CB"/>
</dbReference>
<name>A0A1I3R7N6_9PLAN</name>
<dbReference type="AlphaFoldDB" id="A0A1I3R7N6"/>
<dbReference type="InterPro" id="IPR013762">
    <property type="entry name" value="Integrase-like_cat_sf"/>
</dbReference>
<dbReference type="SUPFAM" id="SSF56349">
    <property type="entry name" value="DNA breaking-rejoining enzymes"/>
    <property type="match status" value="1"/>
</dbReference>
<evidence type="ECO:0000256" key="4">
    <source>
        <dbReference type="PROSITE-ProRule" id="PRU01248"/>
    </source>
</evidence>
<dbReference type="Pfam" id="PF02899">
    <property type="entry name" value="Phage_int_SAM_1"/>
    <property type="match status" value="1"/>
</dbReference>
<evidence type="ECO:0000259" key="5">
    <source>
        <dbReference type="PROSITE" id="PS51900"/>
    </source>
</evidence>
<dbReference type="Proteomes" id="UP000199518">
    <property type="component" value="Unassembled WGS sequence"/>
</dbReference>
<evidence type="ECO:0000256" key="3">
    <source>
        <dbReference type="ARBA" id="ARBA00023172"/>
    </source>
</evidence>
<accession>A0A1I3R7N6</accession>
<dbReference type="GO" id="GO:0006310">
    <property type="term" value="P:DNA recombination"/>
    <property type="evidence" value="ECO:0007669"/>
    <property type="project" value="UniProtKB-KW"/>
</dbReference>
<protein>
    <submittedName>
        <fullName evidence="6">Phage integrase, N-terminal SAM-like domain</fullName>
    </submittedName>
</protein>
<keyword evidence="2 4" id="KW-0238">DNA-binding</keyword>
<evidence type="ECO:0000256" key="1">
    <source>
        <dbReference type="ARBA" id="ARBA00022908"/>
    </source>
</evidence>
<dbReference type="Gene3D" id="1.10.150.130">
    <property type="match status" value="1"/>
</dbReference>
<dbReference type="GO" id="GO:0003677">
    <property type="term" value="F:DNA binding"/>
    <property type="evidence" value="ECO:0007669"/>
    <property type="project" value="UniProtKB-UniRule"/>
</dbReference>
<evidence type="ECO:0000256" key="2">
    <source>
        <dbReference type="ARBA" id="ARBA00023125"/>
    </source>
</evidence>
<proteinExistence type="predicted"/>
<keyword evidence="1" id="KW-0229">DNA integration</keyword>
<reference evidence="7" key="1">
    <citation type="submission" date="2016-10" db="EMBL/GenBank/DDBJ databases">
        <authorList>
            <person name="Varghese N."/>
            <person name="Submissions S."/>
        </authorList>
    </citation>
    <scope>NUCLEOTIDE SEQUENCE [LARGE SCALE GENOMIC DNA]</scope>
    <source>
        <strain evidence="7">DSM 26348</strain>
    </source>
</reference>